<gene>
    <name evidence="2" type="ORF">MMEN_LOCUS9729</name>
</gene>
<reference evidence="2" key="1">
    <citation type="submission" date="2021-05" db="EMBL/GenBank/DDBJ databases">
        <authorList>
            <person name="Tigano A."/>
        </authorList>
    </citation>
    <scope>NUCLEOTIDE SEQUENCE</scope>
</reference>
<accession>A0A8S4AVZ6</accession>
<protein>
    <submittedName>
        <fullName evidence="2">(Atlantic silverside) hypothetical protein</fullName>
    </submittedName>
</protein>
<sequence>MQKGSQICAQLLRGAPGCAPFTRESEPRPEERIDPVVDDILLGDLFGNAPWEEEEQRERRECMRYLINSLCGMLGIYIVISTCNSCVGG</sequence>
<comment type="caution">
    <text evidence="2">The sequence shown here is derived from an EMBL/GenBank/DDBJ whole genome shotgun (WGS) entry which is preliminary data.</text>
</comment>
<evidence type="ECO:0000256" key="1">
    <source>
        <dbReference type="SAM" id="Phobius"/>
    </source>
</evidence>
<name>A0A8S4AVZ6_9TELE</name>
<keyword evidence="1" id="KW-0812">Transmembrane</keyword>
<keyword evidence="1" id="KW-0472">Membrane</keyword>
<evidence type="ECO:0000313" key="3">
    <source>
        <dbReference type="Proteomes" id="UP000677803"/>
    </source>
</evidence>
<proteinExistence type="predicted"/>
<dbReference type="AlphaFoldDB" id="A0A8S4AVZ6"/>
<keyword evidence="3" id="KW-1185">Reference proteome</keyword>
<feature type="transmembrane region" description="Helical" evidence="1">
    <location>
        <begin position="62"/>
        <end position="80"/>
    </location>
</feature>
<dbReference type="EMBL" id="CAJRST010010001">
    <property type="protein sequence ID" value="CAG5908741.1"/>
    <property type="molecule type" value="Genomic_DNA"/>
</dbReference>
<organism evidence="2 3">
    <name type="scientific">Menidia menidia</name>
    <name type="common">Atlantic silverside</name>
    <dbReference type="NCBI Taxonomy" id="238744"/>
    <lineage>
        <taxon>Eukaryota</taxon>
        <taxon>Metazoa</taxon>
        <taxon>Chordata</taxon>
        <taxon>Craniata</taxon>
        <taxon>Vertebrata</taxon>
        <taxon>Euteleostomi</taxon>
        <taxon>Actinopterygii</taxon>
        <taxon>Neopterygii</taxon>
        <taxon>Teleostei</taxon>
        <taxon>Neoteleostei</taxon>
        <taxon>Acanthomorphata</taxon>
        <taxon>Ovalentaria</taxon>
        <taxon>Atherinomorphae</taxon>
        <taxon>Atheriniformes</taxon>
        <taxon>Atherinopsidae</taxon>
        <taxon>Menidiinae</taxon>
        <taxon>Menidia</taxon>
    </lineage>
</organism>
<evidence type="ECO:0000313" key="2">
    <source>
        <dbReference type="EMBL" id="CAG5908741.1"/>
    </source>
</evidence>
<dbReference type="Proteomes" id="UP000677803">
    <property type="component" value="Unassembled WGS sequence"/>
</dbReference>
<keyword evidence="1" id="KW-1133">Transmembrane helix</keyword>